<organism evidence="1 2">
    <name type="scientific">Citrobacter youngae ATCC 29220</name>
    <dbReference type="NCBI Taxonomy" id="500640"/>
    <lineage>
        <taxon>Bacteria</taxon>
        <taxon>Pseudomonadati</taxon>
        <taxon>Pseudomonadota</taxon>
        <taxon>Gammaproteobacteria</taxon>
        <taxon>Enterobacterales</taxon>
        <taxon>Enterobacteriaceae</taxon>
        <taxon>Citrobacter</taxon>
        <taxon>Citrobacter freundii complex</taxon>
    </lineage>
</organism>
<sequence>MRLTTKFTHYSASIFAFPVQMSPIANRISINTNATTFATVFPFSRYMS</sequence>
<dbReference type="HOGENOM" id="CLU_3151047_0_0_6"/>
<comment type="caution">
    <text evidence="1">The sequence shown here is derived from an EMBL/GenBank/DDBJ whole genome shotgun (WGS) entry which is preliminary data.</text>
</comment>
<dbReference type="Proteomes" id="UP000003880">
    <property type="component" value="Unassembled WGS sequence"/>
</dbReference>
<reference evidence="1 2" key="1">
    <citation type="submission" date="2010-02" db="EMBL/GenBank/DDBJ databases">
        <authorList>
            <person name="Weinstock G."/>
            <person name="Sodergren E."/>
            <person name="Clifton S."/>
            <person name="Fulton L."/>
            <person name="Fulton B."/>
            <person name="Courtney L."/>
            <person name="Fronick C."/>
            <person name="Harrison M."/>
            <person name="Strong C."/>
            <person name="Farmer C."/>
            <person name="Delahaunty K."/>
            <person name="Markovic C."/>
            <person name="Hall O."/>
            <person name="Minx P."/>
            <person name="Tomlinson C."/>
            <person name="Mitreva M."/>
            <person name="Nelson J."/>
            <person name="Hou S."/>
            <person name="Wollam A."/>
            <person name="Pepin K.H."/>
            <person name="Johnson M."/>
            <person name="Bhonagiri V."/>
            <person name="Zhang X."/>
            <person name="Suruliraj S."/>
            <person name="Warren W."/>
            <person name="Chinwalla A."/>
            <person name="Mardis E.R."/>
            <person name="Wilson R.K."/>
        </authorList>
    </citation>
    <scope>NUCLEOTIDE SEQUENCE [LARGE SCALE GENOMIC DNA]</scope>
    <source>
        <strain evidence="1 2">ATCC 29220</strain>
    </source>
</reference>
<dbReference type="AlphaFoldDB" id="D4BEG1"/>
<evidence type="ECO:0000313" key="1">
    <source>
        <dbReference type="EMBL" id="EFE07711.1"/>
    </source>
</evidence>
<evidence type="ECO:0000313" key="2">
    <source>
        <dbReference type="Proteomes" id="UP000003880"/>
    </source>
</evidence>
<gene>
    <name evidence="1" type="ORF">CIT292_08894</name>
</gene>
<proteinExistence type="predicted"/>
<protein>
    <submittedName>
        <fullName evidence="1">Uncharacterized protein</fullName>
    </submittedName>
</protein>
<dbReference type="EMBL" id="ABWL02000013">
    <property type="protein sequence ID" value="EFE07711.1"/>
    <property type="molecule type" value="Genomic_DNA"/>
</dbReference>
<accession>D4BEG1</accession>
<name>D4BEG1_9ENTR</name>